<organism evidence="1 2">
    <name type="scientific">Paxillus involutus ATCC 200175</name>
    <dbReference type="NCBI Taxonomy" id="664439"/>
    <lineage>
        <taxon>Eukaryota</taxon>
        <taxon>Fungi</taxon>
        <taxon>Dikarya</taxon>
        <taxon>Basidiomycota</taxon>
        <taxon>Agaricomycotina</taxon>
        <taxon>Agaricomycetes</taxon>
        <taxon>Agaricomycetidae</taxon>
        <taxon>Boletales</taxon>
        <taxon>Paxilineae</taxon>
        <taxon>Paxillaceae</taxon>
        <taxon>Paxillus</taxon>
    </lineage>
</organism>
<keyword evidence="2" id="KW-1185">Reference proteome</keyword>
<evidence type="ECO:0000313" key="1">
    <source>
        <dbReference type="EMBL" id="KIJ15284.1"/>
    </source>
</evidence>
<dbReference type="EMBL" id="KN819337">
    <property type="protein sequence ID" value="KIJ15284.1"/>
    <property type="molecule type" value="Genomic_DNA"/>
</dbReference>
<accession>A0A0C9SYX7</accession>
<dbReference type="OrthoDB" id="3250313at2759"/>
<reference evidence="1 2" key="1">
    <citation type="submission" date="2014-06" db="EMBL/GenBank/DDBJ databases">
        <authorList>
            <consortium name="DOE Joint Genome Institute"/>
            <person name="Kuo A."/>
            <person name="Kohler A."/>
            <person name="Nagy L.G."/>
            <person name="Floudas D."/>
            <person name="Copeland A."/>
            <person name="Barry K.W."/>
            <person name="Cichocki N."/>
            <person name="Veneault-Fourrey C."/>
            <person name="LaButti K."/>
            <person name="Lindquist E.A."/>
            <person name="Lipzen A."/>
            <person name="Lundell T."/>
            <person name="Morin E."/>
            <person name="Murat C."/>
            <person name="Sun H."/>
            <person name="Tunlid A."/>
            <person name="Henrissat B."/>
            <person name="Grigoriev I.V."/>
            <person name="Hibbett D.S."/>
            <person name="Martin F."/>
            <person name="Nordberg H.P."/>
            <person name="Cantor M.N."/>
            <person name="Hua S.X."/>
        </authorList>
    </citation>
    <scope>NUCLEOTIDE SEQUENCE [LARGE SCALE GENOMIC DNA]</scope>
    <source>
        <strain evidence="1 2">ATCC 200175</strain>
    </source>
</reference>
<gene>
    <name evidence="1" type="ORF">PAXINDRAFT_11823</name>
</gene>
<dbReference type="AlphaFoldDB" id="A0A0C9SYX7"/>
<reference evidence="2" key="2">
    <citation type="submission" date="2015-01" db="EMBL/GenBank/DDBJ databases">
        <title>Evolutionary Origins and Diversification of the Mycorrhizal Mutualists.</title>
        <authorList>
            <consortium name="DOE Joint Genome Institute"/>
            <consortium name="Mycorrhizal Genomics Consortium"/>
            <person name="Kohler A."/>
            <person name="Kuo A."/>
            <person name="Nagy L.G."/>
            <person name="Floudas D."/>
            <person name="Copeland A."/>
            <person name="Barry K.W."/>
            <person name="Cichocki N."/>
            <person name="Veneault-Fourrey C."/>
            <person name="LaButti K."/>
            <person name="Lindquist E.A."/>
            <person name="Lipzen A."/>
            <person name="Lundell T."/>
            <person name="Morin E."/>
            <person name="Murat C."/>
            <person name="Riley R."/>
            <person name="Ohm R."/>
            <person name="Sun H."/>
            <person name="Tunlid A."/>
            <person name="Henrissat B."/>
            <person name="Grigoriev I.V."/>
            <person name="Hibbett D.S."/>
            <person name="Martin F."/>
        </authorList>
    </citation>
    <scope>NUCLEOTIDE SEQUENCE [LARGE SCALE GENOMIC DNA]</scope>
    <source>
        <strain evidence="2">ATCC 200175</strain>
    </source>
</reference>
<dbReference type="Proteomes" id="UP000053647">
    <property type="component" value="Unassembled WGS sequence"/>
</dbReference>
<name>A0A0C9SYX7_PAXIN</name>
<dbReference type="HOGENOM" id="CLU_1475602_0_0_1"/>
<sequence length="183" mass="20270">MDHVVNEYFSTFHWKLKVTEDPAPSRTAESSAPASENLSSIEAEQKSRKVLAMRKVSGAKLIFHCANSIHSGHPLLAVGYHIKTHKKIGRLVKPENDLWVRLLAQLSGASKKPRGPFEERCAAKGKEGKQIAMFREQVTREYFLATDTDIQARYAALAKEEAGAAVEEYQRVLANPPSTDPAA</sequence>
<protein>
    <submittedName>
        <fullName evidence="1">Uncharacterized protein</fullName>
    </submittedName>
</protein>
<proteinExistence type="predicted"/>
<evidence type="ECO:0000313" key="2">
    <source>
        <dbReference type="Proteomes" id="UP000053647"/>
    </source>
</evidence>